<dbReference type="InterPro" id="IPR006379">
    <property type="entry name" value="HAD-SF_hydro_IIB"/>
</dbReference>
<dbReference type="GO" id="GO:0005829">
    <property type="term" value="C:cytosol"/>
    <property type="evidence" value="ECO:0007669"/>
    <property type="project" value="TreeGrafter"/>
</dbReference>
<dbReference type="AlphaFoldDB" id="A0A5D8QCF4"/>
<dbReference type="InterPro" id="IPR023214">
    <property type="entry name" value="HAD_sf"/>
</dbReference>
<sequence length="262" mass="29398">MKYELVVTDIDGTLVDDDKQVSEVTLRYIDKFREKGGLFTIATGRGEKAARPFIEKLHIDIPAIIFNGGELYHSETGPLYVHYLDKNIFNLVIDCFLGTDLGIVTYHRDRIFISDYKPPHDLYMAQERVDVERVPDIKEVDEVNKILLVGDVGKAKQLIRNLEVKNGIKINHVQTEDVYLEVIPDGVSKGEGLKELCSYLGVPIEKTVAIGDHMNDIDMIMAAGCGIAVENAMDEVKKIAKFVTKRNTEDGVAHVLKKVLNL</sequence>
<dbReference type="InterPro" id="IPR000150">
    <property type="entry name" value="Cof"/>
</dbReference>
<protein>
    <submittedName>
        <fullName evidence="1">HAD family hydrolase</fullName>
    </submittedName>
</protein>
<dbReference type="PANTHER" id="PTHR10000">
    <property type="entry name" value="PHOSPHOSERINE PHOSPHATASE"/>
    <property type="match status" value="1"/>
</dbReference>
<dbReference type="NCBIfam" id="TIGR01484">
    <property type="entry name" value="HAD-SF-IIB"/>
    <property type="match status" value="1"/>
</dbReference>
<dbReference type="CDD" id="cd07516">
    <property type="entry name" value="HAD_Pase"/>
    <property type="match status" value="1"/>
</dbReference>
<keyword evidence="2" id="KW-1185">Reference proteome</keyword>
<accession>A0A5D8QCF4</accession>
<organism evidence="1 2">
    <name type="scientific">Calorimonas adulescens</name>
    <dbReference type="NCBI Taxonomy" id="2606906"/>
    <lineage>
        <taxon>Bacteria</taxon>
        <taxon>Bacillati</taxon>
        <taxon>Bacillota</taxon>
        <taxon>Clostridia</taxon>
        <taxon>Thermoanaerobacterales</taxon>
        <taxon>Thermoanaerobacteraceae</taxon>
        <taxon>Calorimonas</taxon>
    </lineage>
</organism>
<dbReference type="SUPFAM" id="SSF56784">
    <property type="entry name" value="HAD-like"/>
    <property type="match status" value="1"/>
</dbReference>
<comment type="caution">
    <text evidence="1">The sequence shown here is derived from an EMBL/GenBank/DDBJ whole genome shotgun (WGS) entry which is preliminary data.</text>
</comment>
<evidence type="ECO:0000313" key="2">
    <source>
        <dbReference type="Proteomes" id="UP000322976"/>
    </source>
</evidence>
<dbReference type="GO" id="GO:0000287">
    <property type="term" value="F:magnesium ion binding"/>
    <property type="evidence" value="ECO:0007669"/>
    <property type="project" value="TreeGrafter"/>
</dbReference>
<dbReference type="SFLD" id="SFLDS00003">
    <property type="entry name" value="Haloacid_Dehalogenase"/>
    <property type="match status" value="1"/>
</dbReference>
<dbReference type="GO" id="GO:0016791">
    <property type="term" value="F:phosphatase activity"/>
    <property type="evidence" value="ECO:0007669"/>
    <property type="project" value="TreeGrafter"/>
</dbReference>
<proteinExistence type="predicted"/>
<dbReference type="Gene3D" id="3.30.1240.10">
    <property type="match status" value="1"/>
</dbReference>
<keyword evidence="1" id="KW-0378">Hydrolase</keyword>
<dbReference type="EMBL" id="VTPS01000019">
    <property type="protein sequence ID" value="TZE81008.1"/>
    <property type="molecule type" value="Genomic_DNA"/>
</dbReference>
<evidence type="ECO:0000313" key="1">
    <source>
        <dbReference type="EMBL" id="TZE81008.1"/>
    </source>
</evidence>
<dbReference type="PANTHER" id="PTHR10000:SF8">
    <property type="entry name" value="HAD SUPERFAMILY HYDROLASE-LIKE, TYPE 3"/>
    <property type="match status" value="1"/>
</dbReference>
<dbReference type="NCBIfam" id="TIGR00099">
    <property type="entry name" value="Cof-subfamily"/>
    <property type="match status" value="1"/>
</dbReference>
<gene>
    <name evidence="1" type="ORF">FWJ32_10915</name>
</gene>
<dbReference type="RefSeq" id="WP_149545988.1">
    <property type="nucleotide sequence ID" value="NZ_VTPS01000019.1"/>
</dbReference>
<dbReference type="SFLD" id="SFLDG01140">
    <property type="entry name" value="C2.B:_Phosphomannomutase_and_P"/>
    <property type="match status" value="1"/>
</dbReference>
<dbReference type="Proteomes" id="UP000322976">
    <property type="component" value="Unassembled WGS sequence"/>
</dbReference>
<dbReference type="Pfam" id="PF08282">
    <property type="entry name" value="Hydrolase_3"/>
    <property type="match status" value="1"/>
</dbReference>
<dbReference type="InterPro" id="IPR036412">
    <property type="entry name" value="HAD-like_sf"/>
</dbReference>
<reference evidence="1 2" key="1">
    <citation type="submission" date="2019-08" db="EMBL/GenBank/DDBJ databases">
        <title>Calorimonas adulescens gen. nov., sp. nov., an anaerobic thermophilic bacterium from Sakhalin hot spring.</title>
        <authorList>
            <person name="Khomyakova M.A."/>
            <person name="Merkel A.Y."/>
            <person name="Novikov A."/>
            <person name="Bonch-Osmolovskaya E.A."/>
            <person name="Slobodkin A.I."/>
        </authorList>
    </citation>
    <scope>NUCLEOTIDE SEQUENCE [LARGE SCALE GENOMIC DNA]</scope>
    <source>
        <strain evidence="1 2">A05MB</strain>
    </source>
</reference>
<dbReference type="Gene3D" id="3.40.50.1000">
    <property type="entry name" value="HAD superfamily/HAD-like"/>
    <property type="match status" value="1"/>
</dbReference>
<name>A0A5D8QCF4_9THEO</name>